<dbReference type="EMBL" id="JACIEF010000002">
    <property type="protein sequence ID" value="MBB4107752.1"/>
    <property type="molecule type" value="Genomic_DNA"/>
</dbReference>
<protein>
    <submittedName>
        <fullName evidence="4">Tape measure domain-containing protein</fullName>
    </submittedName>
</protein>
<dbReference type="Proteomes" id="UP000532273">
    <property type="component" value="Unassembled WGS sequence"/>
</dbReference>
<gene>
    <name evidence="3" type="ORF">GCM10007422_09020</name>
    <name evidence="4" type="ORF">GGQ60_001733</name>
</gene>
<feature type="domain" description="Tape measure protein N-terminal" evidence="2">
    <location>
        <begin position="267"/>
        <end position="451"/>
    </location>
</feature>
<dbReference type="EMBL" id="BMHZ01000001">
    <property type="protein sequence ID" value="GGG97269.1"/>
    <property type="molecule type" value="Genomic_DNA"/>
</dbReference>
<dbReference type="PANTHER" id="PTHR23159:SF60">
    <property type="entry name" value="SPINDLE ASSEMBLY ABNORMAL PROTEIN 4"/>
    <property type="match status" value="1"/>
</dbReference>
<reference evidence="3" key="4">
    <citation type="submission" date="2024-05" db="EMBL/GenBank/DDBJ databases">
        <authorList>
            <person name="Sun Q."/>
            <person name="Zhou Y."/>
        </authorList>
    </citation>
    <scope>NUCLEOTIDE SEQUENCE</scope>
    <source>
        <strain evidence="3">CGMCC 1.15287</strain>
    </source>
</reference>
<dbReference type="NCBIfam" id="TIGR02675">
    <property type="entry name" value="tape_meas_nterm"/>
    <property type="match status" value="1"/>
</dbReference>
<evidence type="ECO:0000313" key="4">
    <source>
        <dbReference type="EMBL" id="MBB4107752.1"/>
    </source>
</evidence>
<keyword evidence="1" id="KW-0175">Coiled coil</keyword>
<feature type="coiled-coil region" evidence="1">
    <location>
        <begin position="641"/>
        <end position="679"/>
    </location>
</feature>
<feature type="coiled-coil region" evidence="1">
    <location>
        <begin position="176"/>
        <end position="231"/>
    </location>
</feature>
<feature type="coiled-coil region" evidence="1">
    <location>
        <begin position="499"/>
        <end position="526"/>
    </location>
</feature>
<comment type="caution">
    <text evidence="4">The sequence shown here is derived from an EMBL/GenBank/DDBJ whole genome shotgun (WGS) entry which is preliminary data.</text>
</comment>
<dbReference type="Pfam" id="PF20155">
    <property type="entry name" value="TMP_3"/>
    <property type="match status" value="1"/>
</dbReference>
<evidence type="ECO:0000259" key="2">
    <source>
        <dbReference type="Pfam" id="PF20155"/>
    </source>
</evidence>
<proteinExistence type="predicted"/>
<dbReference type="Proteomes" id="UP000642938">
    <property type="component" value="Unassembled WGS sequence"/>
</dbReference>
<dbReference type="InterPro" id="IPR013491">
    <property type="entry name" value="Tape_meas_N"/>
</dbReference>
<sequence length="1099" mass="121995">MAISYKELFDFDGLDAAFKELEQSEDHFSKAVIDDLKRIQKQSAVTKSELQKLADALKGINVTNDGGRNRLTQLAADAETAAKAYVDQNNAIAANNRMLEANRAEIQRLKNEINALKAARQQSNSAEQQARTAYQQNRAETERLRGATQQVRLEINQLTLANRQARSAVVAAAGSYREAQQRLTALGNSIKNAENGFKNTTPEIKAQIKEYNALNEALKKFDAQMGNHQRNVGNYKGALKSVTQDLLSFTSSYLSAGAALQYVFTQTLAFQNIKTPLTYIIGSEGEANNKLAELKQLANDLGVQYFVIARSYKSFTAAARASNFDLAESERIFKAITRSAAVFHLTSDQLEGSLLAIQQMISKGNVQAEELRGQLSERLPGAFALAAKAMGVTEKELNNMLKTGQVVASDMLPKLARQLEKEYGYKAAGGIKGLNSELEQLKTATQSFAGEGSFLDQNLFQPIIRGARLVINELNQMTRGSFWENIRYMFTIDNRSLENQRKVYDLRDLRKNNENAQSEAEKYSTEGKSVGDLRTKYQQLTETMRLAVKAQNDFKLGVANGTLRETNDATVAKYTAIANGIIEQRKRIGLALAQAKQQQISDTKEVADSELNSIDAIRKRISELSKMDGSAIEGSPIFNRIKALKLRLKELGDAAKDAQKHIKDAIELLEDQKKSIERSLQLDAIKGKKFGELFKPSDESLKRLYEVNRQLKIANDLQEYLKDWSRGLVLPDSAQKASESLLTPVTQTAQVTTKVNSKVAGVFTEEEAEKMKRLIKETQHEIVNLIQDSFESVTSVIGDQWAEMFRSMTDSLHSFVDNGTISFKDFANIANGIASGISGTFKAASEARISVLESEKDREVQAVGDNANAKAAIEEKYNSKIRTERRKQAKIDKEMALLSIAINTAAAIVGALAPPPIGLGPILGIPFSIAAGAVGLVQAALVLAKPIPQFYTGTENAPEGLAEVAERGRELQINPDGSKELITQRQVRHLKRGTKIKNNYDTEKWLSANRLFVDREGNLTSLSNTSELSNNMAKMDNYHYVTMQGNQQPFDYDRLIEGLGKEIEKMPFDQYFWDENGFGKFKVEQNTRIKDLNARNSWG</sequence>
<dbReference type="AlphaFoldDB" id="A0A7W6P568"/>
<evidence type="ECO:0000313" key="3">
    <source>
        <dbReference type="EMBL" id="GGG97269.1"/>
    </source>
</evidence>
<evidence type="ECO:0000313" key="5">
    <source>
        <dbReference type="Proteomes" id="UP000532273"/>
    </source>
</evidence>
<feature type="coiled-coil region" evidence="1">
    <location>
        <begin position="92"/>
        <end position="136"/>
    </location>
</feature>
<name>A0A7W6P568_9SPHI</name>
<keyword evidence="6" id="KW-1185">Reference proteome</keyword>
<organism evidence="4 5">
    <name type="scientific">Pedobacter zeae</name>
    <dbReference type="NCBI Taxonomy" id="1737356"/>
    <lineage>
        <taxon>Bacteria</taxon>
        <taxon>Pseudomonadati</taxon>
        <taxon>Bacteroidota</taxon>
        <taxon>Sphingobacteriia</taxon>
        <taxon>Sphingobacteriales</taxon>
        <taxon>Sphingobacteriaceae</taxon>
        <taxon>Pedobacter</taxon>
    </lineage>
</organism>
<dbReference type="PANTHER" id="PTHR23159">
    <property type="entry name" value="CENTROSOMAL PROTEIN 2"/>
    <property type="match status" value="1"/>
</dbReference>
<evidence type="ECO:0000256" key="1">
    <source>
        <dbReference type="SAM" id="Coils"/>
    </source>
</evidence>
<reference evidence="3" key="1">
    <citation type="journal article" date="2014" name="Int. J. Syst. Evol. Microbiol.">
        <title>Complete genome of a new Firmicutes species belonging to the dominant human colonic microbiota ('Ruminococcus bicirculans') reveals two chromosomes and a selective capacity to utilize plant glucans.</title>
        <authorList>
            <consortium name="NISC Comparative Sequencing Program"/>
            <person name="Wegmann U."/>
            <person name="Louis P."/>
            <person name="Goesmann A."/>
            <person name="Henrissat B."/>
            <person name="Duncan S.H."/>
            <person name="Flint H.J."/>
        </authorList>
    </citation>
    <scope>NUCLEOTIDE SEQUENCE</scope>
    <source>
        <strain evidence="3">CGMCC 1.15287</strain>
    </source>
</reference>
<dbReference type="RefSeq" id="WP_183762263.1">
    <property type="nucleotide sequence ID" value="NZ_BMHZ01000001.1"/>
</dbReference>
<reference evidence="4 5" key="3">
    <citation type="submission" date="2020-08" db="EMBL/GenBank/DDBJ databases">
        <title>Genomic Encyclopedia of Type Strains, Phase IV (KMG-IV): sequencing the most valuable type-strain genomes for metagenomic binning, comparative biology and taxonomic classification.</title>
        <authorList>
            <person name="Goeker M."/>
        </authorList>
    </citation>
    <scope>NUCLEOTIDE SEQUENCE [LARGE SCALE GENOMIC DNA]</scope>
    <source>
        <strain evidence="4 5">DSM 100774</strain>
    </source>
</reference>
<reference evidence="6" key="2">
    <citation type="journal article" date="2019" name="Int. J. Syst. Evol. Microbiol.">
        <title>The Global Catalogue of Microorganisms (GCM) 10K type strain sequencing project: providing services to taxonomists for standard genome sequencing and annotation.</title>
        <authorList>
            <consortium name="The Broad Institute Genomics Platform"/>
            <consortium name="The Broad Institute Genome Sequencing Center for Infectious Disease"/>
            <person name="Wu L."/>
            <person name="Ma J."/>
        </authorList>
    </citation>
    <scope>NUCLEOTIDE SEQUENCE [LARGE SCALE GENOMIC DNA]</scope>
    <source>
        <strain evidence="6">CGMCC 1.15287</strain>
    </source>
</reference>
<accession>A0A7W6P568</accession>
<evidence type="ECO:0000313" key="6">
    <source>
        <dbReference type="Proteomes" id="UP000642938"/>
    </source>
</evidence>